<accession>A0A9D1MB54</accession>
<evidence type="ECO:0000256" key="2">
    <source>
        <dbReference type="SAM" id="SignalP"/>
    </source>
</evidence>
<evidence type="ECO:0000313" key="3">
    <source>
        <dbReference type="EMBL" id="HIU56954.1"/>
    </source>
</evidence>
<feature type="signal peptide" evidence="2">
    <location>
        <begin position="1"/>
        <end position="32"/>
    </location>
</feature>
<feature type="compositionally biased region" description="Polar residues" evidence="1">
    <location>
        <begin position="847"/>
        <end position="858"/>
    </location>
</feature>
<dbReference type="AlphaFoldDB" id="A0A9D1MB54"/>
<gene>
    <name evidence="3" type="ORF">IAA61_03960</name>
</gene>
<feature type="region of interest" description="Disordered" evidence="1">
    <location>
        <begin position="818"/>
        <end position="858"/>
    </location>
</feature>
<evidence type="ECO:0000313" key="4">
    <source>
        <dbReference type="Proteomes" id="UP000824109"/>
    </source>
</evidence>
<keyword evidence="2" id="KW-0732">Signal</keyword>
<organism evidence="3 4">
    <name type="scientific">Candidatus Ornithomonoglobus merdipullorum</name>
    <dbReference type="NCBI Taxonomy" id="2840895"/>
    <lineage>
        <taxon>Bacteria</taxon>
        <taxon>Bacillati</taxon>
        <taxon>Bacillota</taxon>
        <taxon>Clostridia</taxon>
        <taxon>Candidatus Ornithomonoglobus</taxon>
    </lineage>
</organism>
<sequence length="858" mass="94014">MKKHNFFKRTVCIAAAAAALFTSAAIPFPAAAAEDDATETIDVSTLPDHIENGDFESPKVVDIVGDLKNPNDTYNDIPIINNPGSNITFRADNPWLVMSEEIYNNATYNEFYWKTTASDKRIEIGTDNVSDANMQSFWGTGNSDNLTAGHNDQFAELVAEEQASLYQNIKTEPGSVLSWSLMHRGRYHSSTDGKDTMALFIGPAQDGLTKAQGTGNNDIFMQLAQLLTLNYSSLEEGMERVQRTLYSKPVHDGDVIDATFVSNNPGGDYTEKWTCWIITDDNDQWNTYSNIYTVPENQTATTFAFTALTGAFNDNVDADYNQGNCLDNITFGKYYPLTVTTTEGGSATVFYKSNGENITATNDNPVYINVEDGSHVSFSVTPDTNYTYVGAYKDGTFVAPDAQHDNNLSVIMDTSHVEHLMFSKNAHVTYDLNGGSINNSTERIEHEYNYYKTNNNAPSTPTIDEGEFLGWRVFSNGKEITSDGNLVPSEHSVKYNATIEGSEEKSTIEISYGNEHSYTIDTDDDSTVMLLAVYSHVIEAQPCTRYIGEISDKHNDNTGGTVTITINNSNDSYGTNLPINYGDTYTVTATPNKGFKFIGWYYENPNTGGLESITTGIENNNGISKHTGTFAFRSNLKIHALFDEIILTPYLSVVAADPTAENELKEAGIDTSHGDVKLFGESNAVYKNNTYGGSKYGNTIATGFFAEREFKLNDNNSIDLSGVWTINIPAHGSYFKMKDVDEIDSNHILEEPVVPCDKAESNPGAIYKAQQGSNNYNRQVKFSVGGTTITGGNAQVTFGIVIDNLYAPNAQAGFRVNGTSSNKLDNSNSVPATTEQPYDQSKLDAIGSTSSTDTQPID</sequence>
<feature type="compositionally biased region" description="Polar residues" evidence="1">
    <location>
        <begin position="818"/>
        <end position="839"/>
    </location>
</feature>
<reference evidence="3" key="1">
    <citation type="submission" date="2020-10" db="EMBL/GenBank/DDBJ databases">
        <authorList>
            <person name="Gilroy R."/>
        </authorList>
    </citation>
    <scope>NUCLEOTIDE SEQUENCE</scope>
    <source>
        <strain evidence="3">USAMLcec3-3695</strain>
    </source>
</reference>
<reference evidence="3" key="2">
    <citation type="journal article" date="2021" name="PeerJ">
        <title>Extensive microbial diversity within the chicken gut microbiome revealed by metagenomics and culture.</title>
        <authorList>
            <person name="Gilroy R."/>
            <person name="Ravi A."/>
            <person name="Getino M."/>
            <person name="Pursley I."/>
            <person name="Horton D.L."/>
            <person name="Alikhan N.F."/>
            <person name="Baker D."/>
            <person name="Gharbi K."/>
            <person name="Hall N."/>
            <person name="Watson M."/>
            <person name="Adriaenssens E.M."/>
            <person name="Foster-Nyarko E."/>
            <person name="Jarju S."/>
            <person name="Secka A."/>
            <person name="Antonio M."/>
            <person name="Oren A."/>
            <person name="Chaudhuri R.R."/>
            <person name="La Ragione R."/>
            <person name="Hildebrand F."/>
            <person name="Pallen M.J."/>
        </authorList>
    </citation>
    <scope>NUCLEOTIDE SEQUENCE</scope>
    <source>
        <strain evidence="3">USAMLcec3-3695</strain>
    </source>
</reference>
<comment type="caution">
    <text evidence="3">The sequence shown here is derived from an EMBL/GenBank/DDBJ whole genome shotgun (WGS) entry which is preliminary data.</text>
</comment>
<dbReference type="EMBL" id="DVNB01000043">
    <property type="protein sequence ID" value="HIU56954.1"/>
    <property type="molecule type" value="Genomic_DNA"/>
</dbReference>
<protein>
    <recommendedName>
        <fullName evidence="5">Bacterial repeat domain-containing protein</fullName>
    </recommendedName>
</protein>
<name>A0A9D1MB54_9FIRM</name>
<feature type="chain" id="PRO_5039476960" description="Bacterial repeat domain-containing protein" evidence="2">
    <location>
        <begin position="33"/>
        <end position="858"/>
    </location>
</feature>
<proteinExistence type="predicted"/>
<evidence type="ECO:0000256" key="1">
    <source>
        <dbReference type="SAM" id="MobiDB-lite"/>
    </source>
</evidence>
<dbReference type="Proteomes" id="UP000824109">
    <property type="component" value="Unassembled WGS sequence"/>
</dbReference>
<evidence type="ECO:0008006" key="5">
    <source>
        <dbReference type="Google" id="ProtNLM"/>
    </source>
</evidence>